<comment type="similarity">
    <text evidence="2">Belongs to the glycosyl hydrolase 10 (cellulase F) family.</text>
</comment>
<dbReference type="InterPro" id="IPR017853">
    <property type="entry name" value="GH"/>
</dbReference>
<organism evidence="11 12">
    <name type="scientific">Dyadobacter psychrotolerans</name>
    <dbReference type="NCBI Taxonomy" id="2541721"/>
    <lineage>
        <taxon>Bacteria</taxon>
        <taxon>Pseudomonadati</taxon>
        <taxon>Bacteroidota</taxon>
        <taxon>Cytophagia</taxon>
        <taxon>Cytophagales</taxon>
        <taxon>Spirosomataceae</taxon>
        <taxon>Dyadobacter</taxon>
    </lineage>
</organism>
<evidence type="ECO:0000256" key="7">
    <source>
        <dbReference type="ARBA" id="ARBA00023277"/>
    </source>
</evidence>
<evidence type="ECO:0000259" key="10">
    <source>
        <dbReference type="PROSITE" id="PS51760"/>
    </source>
</evidence>
<keyword evidence="9" id="KW-0624">Polysaccharide degradation</keyword>
<comment type="catalytic activity">
    <reaction evidence="1">
        <text>Endohydrolysis of (1-&gt;4)-beta-D-xylosidic linkages in xylans.</text>
        <dbReference type="EC" id="3.2.1.8"/>
    </reaction>
</comment>
<dbReference type="SMART" id="SM00633">
    <property type="entry name" value="Glyco_10"/>
    <property type="match status" value="1"/>
</dbReference>
<evidence type="ECO:0000256" key="3">
    <source>
        <dbReference type="ARBA" id="ARBA00012590"/>
    </source>
</evidence>
<dbReference type="PROSITE" id="PS51760">
    <property type="entry name" value="GH10_2"/>
    <property type="match status" value="1"/>
</dbReference>
<evidence type="ECO:0000256" key="8">
    <source>
        <dbReference type="ARBA" id="ARBA00023295"/>
    </source>
</evidence>
<proteinExistence type="inferred from homology"/>
<accession>A0A4V2Z330</accession>
<dbReference type="EMBL" id="SMFL01000013">
    <property type="protein sequence ID" value="TDE10998.1"/>
    <property type="molecule type" value="Genomic_DNA"/>
</dbReference>
<reference evidence="11 12" key="1">
    <citation type="submission" date="2019-03" db="EMBL/GenBank/DDBJ databases">
        <title>Dyadobacter AR-3-6 sp. nov., isolated from arctic soil.</title>
        <authorList>
            <person name="Chaudhary D.K."/>
        </authorList>
    </citation>
    <scope>NUCLEOTIDE SEQUENCE [LARGE SCALE GENOMIC DNA]</scope>
    <source>
        <strain evidence="11 12">AR-3-6</strain>
    </source>
</reference>
<dbReference type="GO" id="GO:0031176">
    <property type="term" value="F:endo-1,4-beta-xylanase activity"/>
    <property type="evidence" value="ECO:0007669"/>
    <property type="project" value="UniProtKB-EC"/>
</dbReference>
<dbReference type="InterPro" id="IPR044846">
    <property type="entry name" value="GH10"/>
</dbReference>
<evidence type="ECO:0000256" key="9">
    <source>
        <dbReference type="ARBA" id="ARBA00023326"/>
    </source>
</evidence>
<keyword evidence="7" id="KW-0119">Carbohydrate metabolism</keyword>
<dbReference type="GO" id="GO:0045493">
    <property type="term" value="P:xylan catabolic process"/>
    <property type="evidence" value="ECO:0007669"/>
    <property type="project" value="UniProtKB-KW"/>
</dbReference>
<dbReference type="PANTHER" id="PTHR31490">
    <property type="entry name" value="GLYCOSYL HYDROLASE"/>
    <property type="match status" value="1"/>
</dbReference>
<keyword evidence="5" id="KW-0732">Signal</keyword>
<evidence type="ECO:0000256" key="4">
    <source>
        <dbReference type="ARBA" id="ARBA00022651"/>
    </source>
</evidence>
<dbReference type="SUPFAM" id="SSF51445">
    <property type="entry name" value="(Trans)glycosidases"/>
    <property type="match status" value="1"/>
</dbReference>
<evidence type="ECO:0000256" key="5">
    <source>
        <dbReference type="ARBA" id="ARBA00022729"/>
    </source>
</evidence>
<dbReference type="Pfam" id="PF00331">
    <property type="entry name" value="Glyco_hydro_10"/>
    <property type="match status" value="1"/>
</dbReference>
<keyword evidence="8" id="KW-0326">Glycosidase</keyword>
<keyword evidence="6 11" id="KW-0378">Hydrolase</keyword>
<sequence>MSLKLRYFSMPTLMSLHLHIAQSRFLLIVRRAVTGSKLYLHCMKQIAIATFLLFLALQASAQFSDQYNDQWNDPGVQQRITDGIRENRMGTFTVRFTDKSGKSITPGEVALTQTRHDFYFGSNGFMVKGFKNPKEDALFEEHFTKLFNFVTVPFYWRELEPEPGKLRFGKDSEFMYRRPAPDVVLEFCRKYNLTPKGHTLVWDSPRASLPTWLPQDEKIMDQKISKRIEQIGQRYGHEIQIWDVINEVTDRHPEILMPKDYAFKALRDSERLFPNSNVFTVNFSQIWKRSVKREYSADYLFLENLRLRNAKVNAIGMQFHNFNEIEYEQIMKGKDFAPKMLFDALDLYSDFNLPIHITEITVAALTEKGPEYQAVMTENYYKLWFSHPNVEAIIWWNLVDGTAYRPDVNVASGEDKWNGGLLNRDFTKKPVYHVLDRLINKEWRTNLTVSPKNNAVSFRGFYGTYKLVTQVNGKKYEKEIQCPKSGTREIVVALN</sequence>
<evidence type="ECO:0000256" key="2">
    <source>
        <dbReference type="ARBA" id="ARBA00007495"/>
    </source>
</evidence>
<dbReference type="OrthoDB" id="9809277at2"/>
<dbReference type="InterPro" id="IPR001000">
    <property type="entry name" value="GH10_dom"/>
</dbReference>
<name>A0A4V2Z330_9BACT</name>
<gene>
    <name evidence="11" type="ORF">E0F88_26210</name>
</gene>
<feature type="domain" description="GH10" evidence="10">
    <location>
        <begin position="120"/>
        <end position="438"/>
    </location>
</feature>
<evidence type="ECO:0000256" key="1">
    <source>
        <dbReference type="ARBA" id="ARBA00000681"/>
    </source>
</evidence>
<dbReference type="PANTHER" id="PTHR31490:SF88">
    <property type="entry name" value="BETA-XYLANASE"/>
    <property type="match status" value="1"/>
</dbReference>
<evidence type="ECO:0000313" key="12">
    <source>
        <dbReference type="Proteomes" id="UP000294850"/>
    </source>
</evidence>
<evidence type="ECO:0000256" key="6">
    <source>
        <dbReference type="ARBA" id="ARBA00022801"/>
    </source>
</evidence>
<keyword evidence="4" id="KW-0858">Xylan degradation</keyword>
<keyword evidence="12" id="KW-1185">Reference proteome</keyword>
<comment type="caution">
    <text evidence="11">The sequence shown here is derived from an EMBL/GenBank/DDBJ whole genome shotgun (WGS) entry which is preliminary data.</text>
</comment>
<evidence type="ECO:0000313" key="11">
    <source>
        <dbReference type="EMBL" id="TDE10998.1"/>
    </source>
</evidence>
<dbReference type="EC" id="3.2.1.8" evidence="3"/>
<dbReference type="AlphaFoldDB" id="A0A4V2Z330"/>
<dbReference type="Proteomes" id="UP000294850">
    <property type="component" value="Unassembled WGS sequence"/>
</dbReference>
<dbReference type="Gene3D" id="3.20.20.80">
    <property type="entry name" value="Glycosidases"/>
    <property type="match status" value="1"/>
</dbReference>
<protein>
    <recommendedName>
        <fullName evidence="3">endo-1,4-beta-xylanase</fullName>
        <ecNumber evidence="3">3.2.1.8</ecNumber>
    </recommendedName>
</protein>